<name>A0A9P6SUG0_9FUNG</name>
<sequence>YLNNRDVTQVHWESFFVHYKYSSSEKQAAMSKYRQMIKEMEPNDEAIKKGLLQQFNEDKSKMNSYWSELEEKENNFLISLHVLTYYYWNEYREITPEKQSRKSQRTKLEEKDLLVAMSGIINSRMEGSNEIFGEDIVNSINKSCLLPQAHMPSVELELILEPLRIAFKAGGESGLLDQIEEFIGDDARARKAKNETSQLRAQVLDIIRY</sequence>
<dbReference type="Proteomes" id="UP000703661">
    <property type="component" value="Unassembled WGS sequence"/>
</dbReference>
<organism evidence="1 2">
    <name type="scientific">Entomortierella chlamydospora</name>
    <dbReference type="NCBI Taxonomy" id="101097"/>
    <lineage>
        <taxon>Eukaryota</taxon>
        <taxon>Fungi</taxon>
        <taxon>Fungi incertae sedis</taxon>
        <taxon>Mucoromycota</taxon>
        <taxon>Mortierellomycotina</taxon>
        <taxon>Mortierellomycetes</taxon>
        <taxon>Mortierellales</taxon>
        <taxon>Mortierellaceae</taxon>
        <taxon>Entomortierella</taxon>
    </lineage>
</organism>
<proteinExistence type="predicted"/>
<feature type="non-terminal residue" evidence="1">
    <location>
        <position position="209"/>
    </location>
</feature>
<keyword evidence="2" id="KW-1185">Reference proteome</keyword>
<protein>
    <submittedName>
        <fullName evidence="1">Uncharacterized protein</fullName>
    </submittedName>
</protein>
<dbReference type="EMBL" id="JAAAID010002748">
    <property type="protein sequence ID" value="KAG0004656.1"/>
    <property type="molecule type" value="Genomic_DNA"/>
</dbReference>
<feature type="non-terminal residue" evidence="1">
    <location>
        <position position="1"/>
    </location>
</feature>
<dbReference type="AlphaFoldDB" id="A0A9P6SUG0"/>
<accession>A0A9P6SUG0</accession>
<comment type="caution">
    <text evidence="1">The sequence shown here is derived from an EMBL/GenBank/DDBJ whole genome shotgun (WGS) entry which is preliminary data.</text>
</comment>
<gene>
    <name evidence="1" type="ORF">BGZ80_005577</name>
</gene>
<reference evidence="1" key="1">
    <citation type="journal article" date="2020" name="Fungal Divers.">
        <title>Resolving the Mortierellaceae phylogeny through synthesis of multi-gene phylogenetics and phylogenomics.</title>
        <authorList>
            <person name="Vandepol N."/>
            <person name="Liber J."/>
            <person name="Desiro A."/>
            <person name="Na H."/>
            <person name="Kennedy M."/>
            <person name="Barry K."/>
            <person name="Grigoriev I.V."/>
            <person name="Miller A.N."/>
            <person name="O'Donnell K."/>
            <person name="Stajich J.E."/>
            <person name="Bonito G."/>
        </authorList>
    </citation>
    <scope>NUCLEOTIDE SEQUENCE</scope>
    <source>
        <strain evidence="1">NRRL 2769</strain>
    </source>
</reference>
<evidence type="ECO:0000313" key="2">
    <source>
        <dbReference type="Proteomes" id="UP000703661"/>
    </source>
</evidence>
<evidence type="ECO:0000313" key="1">
    <source>
        <dbReference type="EMBL" id="KAG0004656.1"/>
    </source>
</evidence>